<evidence type="ECO:0000313" key="3">
    <source>
        <dbReference type="Proteomes" id="UP000632766"/>
    </source>
</evidence>
<sequence>MELTSNVVEYQMDSGVAWVKLASPKTGNALNATLISQLSQSIQQAIADPSCRVIVISALGSDFCKGLQFEEAVINQNSPNPKSFDIFLDCLNLISRASQVTIACVEGNVTGGGVGLVAACDLVLAKEDVVFMLPEVIVGMIPALISPFILRRLPLARLRYITLSARGIPAIEAQVFGLVDEVVTEEISHSLNRQIQRLFRASPLAIAESKKYFEQLDSLALPQQKEIARERIKTWLQQPDIVEEIKNFAEGFSPAWFQKYKGKIHV</sequence>
<proteinExistence type="inferred from homology"/>
<dbReference type="PANTHER" id="PTHR42964">
    <property type="entry name" value="ENOYL-COA HYDRATASE"/>
    <property type="match status" value="1"/>
</dbReference>
<gene>
    <name evidence="2" type="ORF">I8748_04275</name>
</gene>
<evidence type="ECO:0000313" key="2">
    <source>
        <dbReference type="EMBL" id="MBH8561401.1"/>
    </source>
</evidence>
<dbReference type="SUPFAM" id="SSF52096">
    <property type="entry name" value="ClpP/crotonase"/>
    <property type="match status" value="1"/>
</dbReference>
<dbReference type="InterPro" id="IPR051683">
    <property type="entry name" value="Enoyl-CoA_Hydratase/Isomerase"/>
</dbReference>
<protein>
    <submittedName>
        <fullName evidence="2">Enoyl-CoA hydratase/isomerase family protein</fullName>
    </submittedName>
</protein>
<organism evidence="2 3">
    <name type="scientific">Amazonocrinis nigriterrae CENA67</name>
    <dbReference type="NCBI Taxonomy" id="2794033"/>
    <lineage>
        <taxon>Bacteria</taxon>
        <taxon>Bacillati</taxon>
        <taxon>Cyanobacteriota</taxon>
        <taxon>Cyanophyceae</taxon>
        <taxon>Nostocales</taxon>
        <taxon>Nostocaceae</taxon>
        <taxon>Amazonocrinis</taxon>
        <taxon>Amazonocrinis nigriterrae</taxon>
    </lineage>
</organism>
<dbReference type="PANTHER" id="PTHR42964:SF1">
    <property type="entry name" value="POLYKETIDE BIOSYNTHESIS ENOYL-COA HYDRATASE PKSH-RELATED"/>
    <property type="match status" value="1"/>
</dbReference>
<evidence type="ECO:0000256" key="1">
    <source>
        <dbReference type="ARBA" id="ARBA00005254"/>
    </source>
</evidence>
<accession>A0A8J7HKT2</accession>
<dbReference type="CDD" id="cd06558">
    <property type="entry name" value="crotonase-like"/>
    <property type="match status" value="1"/>
</dbReference>
<dbReference type="GO" id="GO:0003824">
    <property type="term" value="F:catalytic activity"/>
    <property type="evidence" value="ECO:0007669"/>
    <property type="project" value="UniProtKB-ARBA"/>
</dbReference>
<comment type="caution">
    <text evidence="2">The sequence shown here is derived from an EMBL/GenBank/DDBJ whole genome shotgun (WGS) entry which is preliminary data.</text>
</comment>
<dbReference type="Proteomes" id="UP000632766">
    <property type="component" value="Unassembled WGS sequence"/>
</dbReference>
<dbReference type="Pfam" id="PF00378">
    <property type="entry name" value="ECH_1"/>
    <property type="match status" value="1"/>
</dbReference>
<dbReference type="AlphaFoldDB" id="A0A8J7HKT2"/>
<reference evidence="2 3" key="1">
    <citation type="journal article" date="2021" name="Int. J. Syst. Evol. Microbiol.">
        <title>Amazonocrinis nigriterrae gen. nov., sp. nov., Atlanticothrix silvestris gen. nov., sp. nov. and Dendronalium phyllosphericum gen. nov., sp. nov., nostocacean cyanobacteria from Brazilian environments.</title>
        <authorList>
            <person name="Alvarenga D.O."/>
            <person name="Andreote A.P.D."/>
            <person name="Branco L.H.Z."/>
            <person name="Delbaje E."/>
            <person name="Cruz R.B."/>
            <person name="Varani A.M."/>
            <person name="Fiore M.F."/>
        </authorList>
    </citation>
    <scope>NUCLEOTIDE SEQUENCE [LARGE SCALE GENOMIC DNA]</scope>
    <source>
        <strain evidence="2 3">CENA67</strain>
    </source>
</reference>
<dbReference type="EMBL" id="JAECZC010000004">
    <property type="protein sequence ID" value="MBH8561401.1"/>
    <property type="molecule type" value="Genomic_DNA"/>
</dbReference>
<dbReference type="InterPro" id="IPR001753">
    <property type="entry name" value="Enoyl-CoA_hydra/iso"/>
</dbReference>
<dbReference type="InterPro" id="IPR029045">
    <property type="entry name" value="ClpP/crotonase-like_dom_sf"/>
</dbReference>
<comment type="similarity">
    <text evidence="1">Belongs to the enoyl-CoA hydratase/isomerase family.</text>
</comment>
<name>A0A8J7HKT2_9NOST</name>
<keyword evidence="3" id="KW-1185">Reference proteome</keyword>
<dbReference type="Gene3D" id="3.90.226.10">
    <property type="entry name" value="2-enoyl-CoA Hydratase, Chain A, domain 1"/>
    <property type="match status" value="1"/>
</dbReference>
<dbReference type="RefSeq" id="WP_198123418.1">
    <property type="nucleotide sequence ID" value="NZ_JAECZC010000004.1"/>
</dbReference>